<dbReference type="Pfam" id="PF00583">
    <property type="entry name" value="Acetyltransf_1"/>
    <property type="match status" value="1"/>
</dbReference>
<feature type="domain" description="N-acetyltransferase" evidence="3">
    <location>
        <begin position="15"/>
        <end position="167"/>
    </location>
</feature>
<dbReference type="EMBL" id="QFQD01000069">
    <property type="protein sequence ID" value="PZQ80195.1"/>
    <property type="molecule type" value="Genomic_DNA"/>
</dbReference>
<dbReference type="PROSITE" id="PS51186">
    <property type="entry name" value="GNAT"/>
    <property type="match status" value="1"/>
</dbReference>
<reference evidence="4 5" key="1">
    <citation type="submission" date="2017-08" db="EMBL/GenBank/DDBJ databases">
        <title>Infants hospitalized years apart are colonized by the same room-sourced microbial strains.</title>
        <authorList>
            <person name="Brooks B."/>
            <person name="Olm M.R."/>
            <person name="Firek B.A."/>
            <person name="Baker R."/>
            <person name="Thomas B.C."/>
            <person name="Morowitz M.J."/>
            <person name="Banfield J.F."/>
        </authorList>
    </citation>
    <scope>NUCLEOTIDE SEQUENCE [LARGE SCALE GENOMIC DNA]</scope>
    <source>
        <strain evidence="4">S2_005_001_R2_27</strain>
    </source>
</reference>
<dbReference type="CDD" id="cd04301">
    <property type="entry name" value="NAT_SF"/>
    <property type="match status" value="1"/>
</dbReference>
<dbReference type="PANTHER" id="PTHR43877">
    <property type="entry name" value="AMINOALKYLPHOSPHONATE N-ACETYLTRANSFERASE-RELATED-RELATED"/>
    <property type="match status" value="1"/>
</dbReference>
<evidence type="ECO:0000256" key="1">
    <source>
        <dbReference type="ARBA" id="ARBA00022679"/>
    </source>
</evidence>
<organism evidence="4 5">
    <name type="scientific">Ancylobacter novellus</name>
    <name type="common">Thiobacillus novellus</name>
    <dbReference type="NCBI Taxonomy" id="921"/>
    <lineage>
        <taxon>Bacteria</taxon>
        <taxon>Pseudomonadati</taxon>
        <taxon>Pseudomonadota</taxon>
        <taxon>Alphaproteobacteria</taxon>
        <taxon>Hyphomicrobiales</taxon>
        <taxon>Xanthobacteraceae</taxon>
        <taxon>Ancylobacter</taxon>
    </lineage>
</organism>
<dbReference type="SUPFAM" id="SSF55729">
    <property type="entry name" value="Acyl-CoA N-acyltransferases (Nat)"/>
    <property type="match status" value="1"/>
</dbReference>
<name>A0A2W5QZ52_ANCNO</name>
<comment type="caution">
    <text evidence="4">The sequence shown here is derived from an EMBL/GenBank/DDBJ whole genome shotgun (WGS) entry which is preliminary data.</text>
</comment>
<keyword evidence="2" id="KW-0012">Acyltransferase</keyword>
<dbReference type="Gene3D" id="3.40.630.30">
    <property type="match status" value="1"/>
</dbReference>
<gene>
    <name evidence="4" type="ORF">DI549_17845</name>
</gene>
<proteinExistence type="predicted"/>
<dbReference type="InterPro" id="IPR000182">
    <property type="entry name" value="GNAT_dom"/>
</dbReference>
<dbReference type="InterPro" id="IPR050832">
    <property type="entry name" value="Bact_Acetyltransf"/>
</dbReference>
<evidence type="ECO:0000313" key="4">
    <source>
        <dbReference type="EMBL" id="PZQ80195.1"/>
    </source>
</evidence>
<evidence type="ECO:0000256" key="2">
    <source>
        <dbReference type="ARBA" id="ARBA00023315"/>
    </source>
</evidence>
<evidence type="ECO:0000259" key="3">
    <source>
        <dbReference type="PROSITE" id="PS51186"/>
    </source>
</evidence>
<protein>
    <submittedName>
        <fullName evidence="4">GNAT family N-acetyltransferase</fullName>
    </submittedName>
</protein>
<sequence>MSATGVDEAPGAGAVVIEPARREDVPAIVAILATDRLFGARDTDDPAALPDYERAFEAIAADPKVTFYVARHAGEVVGTFQLVLFHALLRHGALIAIAEAVHVRPDTRGLGIGRAMMVFAIAEAKRRGAASIQLTSNKKRLDAHRFYERVGFERRHEGFKIDLDDRV</sequence>
<dbReference type="Proteomes" id="UP000248887">
    <property type="component" value="Unassembled WGS sequence"/>
</dbReference>
<dbReference type="AlphaFoldDB" id="A0A2W5QZ52"/>
<evidence type="ECO:0000313" key="5">
    <source>
        <dbReference type="Proteomes" id="UP000248887"/>
    </source>
</evidence>
<keyword evidence="1 4" id="KW-0808">Transferase</keyword>
<dbReference type="InterPro" id="IPR016181">
    <property type="entry name" value="Acyl_CoA_acyltransferase"/>
</dbReference>
<dbReference type="GO" id="GO:0016747">
    <property type="term" value="F:acyltransferase activity, transferring groups other than amino-acyl groups"/>
    <property type="evidence" value="ECO:0007669"/>
    <property type="project" value="InterPro"/>
</dbReference>
<accession>A0A2W5QZ52</accession>